<evidence type="ECO:0000313" key="4">
    <source>
        <dbReference type="EMBL" id="TJY32541.1"/>
    </source>
</evidence>
<evidence type="ECO:0000256" key="1">
    <source>
        <dbReference type="ARBA" id="ARBA00022729"/>
    </source>
</evidence>
<dbReference type="OrthoDB" id="9805760at2"/>
<feature type="chain" id="PRO_5020302343" evidence="2">
    <location>
        <begin position="24"/>
        <end position="552"/>
    </location>
</feature>
<evidence type="ECO:0000259" key="3">
    <source>
        <dbReference type="Pfam" id="PF18962"/>
    </source>
</evidence>
<feature type="domain" description="Secretion system C-terminal sorting" evidence="3">
    <location>
        <begin position="483"/>
        <end position="550"/>
    </location>
</feature>
<name>A0A4U0EM33_9FLAO</name>
<dbReference type="RefSeq" id="WP_136844858.1">
    <property type="nucleotide sequence ID" value="NZ_SUPL01000009.1"/>
</dbReference>
<feature type="signal peptide" evidence="2">
    <location>
        <begin position="1"/>
        <end position="23"/>
    </location>
</feature>
<dbReference type="Pfam" id="PF18962">
    <property type="entry name" value="Por_Secre_tail"/>
    <property type="match status" value="1"/>
</dbReference>
<sequence>MKKTTFLFFFSLFNLFHIATVKAQTVLESFETETVTSSSFTSGSKSFNIVNGQVSTFANSGVGDSQRYLDNIGSCGSQSNVNFKTADGSDIYIHSLYVYSSTDCSGVPVNTNQAATLKAYKDNSEVFSLTIDDTGGDVTWTNQETNGFTFIDLVSLGYGDTLVDEISLDLSGGTLIYAAIDEIIWSPSPVGNYSLENFETASDNATTFVSNSQSFTLNNALQVHTDGTKIGVGESLYYLDNLDASPSLIADGGTPYSTSIETTNGNNIYLKGFYLYMSNNSSYSDLHSVGVTIKGYKDGSGTPVFTQTFSPPFDDDNKGFNFLGLSNTNQNILIDKFEIVPLNNTAGGANEVHYLAIDNLYFEIPTTPTVTTTTVSTFGSTSAVMGGNVTSDGGVTVTERGIVYAITSQNANPQIGGANVIKDENGSGTGMFSESITGLTSNTQYSYVAYAINSKGTSYGEVKTFVTGILGLEETSLKNAINLYPNPVNNVLYLNTNTVKIQKAHLYDILGKRIQHIQLKNETMNFSSLEKGIYLLKIETDKGNTTKKVVKQ</sequence>
<gene>
    <name evidence="4" type="ORF">E5167_14350</name>
</gene>
<keyword evidence="5" id="KW-1185">Reference proteome</keyword>
<dbReference type="Proteomes" id="UP000307657">
    <property type="component" value="Unassembled WGS sequence"/>
</dbReference>
<accession>A0A4U0EM33</accession>
<evidence type="ECO:0000313" key="5">
    <source>
        <dbReference type="Proteomes" id="UP000307657"/>
    </source>
</evidence>
<proteinExistence type="predicted"/>
<reference evidence="4 5" key="1">
    <citation type="submission" date="2019-04" db="EMBL/GenBank/DDBJ databases">
        <title>Lacinutrix sp. nov., isolated from marine water.</title>
        <authorList>
            <person name="Kim W."/>
        </authorList>
    </citation>
    <scope>NUCLEOTIDE SEQUENCE [LARGE SCALE GENOMIC DNA]</scope>
    <source>
        <strain evidence="4 5">CAU 1491</strain>
    </source>
</reference>
<dbReference type="AlphaFoldDB" id="A0A4U0EM33"/>
<protein>
    <submittedName>
        <fullName evidence="4">T9SS type A sorting domain-containing protein</fullName>
    </submittedName>
</protein>
<organism evidence="4 5">
    <name type="scientific">Pontimicrobium aquaticum</name>
    <dbReference type="NCBI Taxonomy" id="2565367"/>
    <lineage>
        <taxon>Bacteria</taxon>
        <taxon>Pseudomonadati</taxon>
        <taxon>Bacteroidota</taxon>
        <taxon>Flavobacteriia</taxon>
        <taxon>Flavobacteriales</taxon>
        <taxon>Flavobacteriaceae</taxon>
        <taxon>Pontimicrobium</taxon>
    </lineage>
</organism>
<evidence type="ECO:0000256" key="2">
    <source>
        <dbReference type="SAM" id="SignalP"/>
    </source>
</evidence>
<keyword evidence="1 2" id="KW-0732">Signal</keyword>
<dbReference type="NCBIfam" id="TIGR04183">
    <property type="entry name" value="Por_Secre_tail"/>
    <property type="match status" value="1"/>
</dbReference>
<comment type="caution">
    <text evidence="4">The sequence shown here is derived from an EMBL/GenBank/DDBJ whole genome shotgun (WGS) entry which is preliminary data.</text>
</comment>
<dbReference type="InterPro" id="IPR026444">
    <property type="entry name" value="Secre_tail"/>
</dbReference>
<dbReference type="EMBL" id="SUPL01000009">
    <property type="protein sequence ID" value="TJY32541.1"/>
    <property type="molecule type" value="Genomic_DNA"/>
</dbReference>